<proteinExistence type="predicted"/>
<name>A0ABD3MTH5_9STRA</name>
<keyword evidence="2" id="KW-1185">Reference proteome</keyword>
<gene>
    <name evidence="1" type="ORF">ACHAW5_000358</name>
</gene>
<evidence type="ECO:0000313" key="2">
    <source>
        <dbReference type="Proteomes" id="UP001530315"/>
    </source>
</evidence>
<accession>A0ABD3MTH5</accession>
<dbReference type="EMBL" id="JALLAZ020001793">
    <property type="protein sequence ID" value="KAL3763785.1"/>
    <property type="molecule type" value="Genomic_DNA"/>
</dbReference>
<dbReference type="Proteomes" id="UP001530315">
    <property type="component" value="Unassembled WGS sequence"/>
</dbReference>
<protein>
    <submittedName>
        <fullName evidence="1">Uncharacterized protein</fullName>
    </submittedName>
</protein>
<comment type="caution">
    <text evidence="1">The sequence shown here is derived from an EMBL/GenBank/DDBJ whole genome shotgun (WGS) entry which is preliminary data.</text>
</comment>
<sequence>MPRLEFIPVSYATPTSREALILVAELWTYRRLTRHCRDAVRGCLSLGISRSDIALHIRFSVYMSHAMITKNKSHDPLYKFIYQRIANIARACGSKKSGTIVQPADGVLKPKGNMIEGMTAKSKSMSCAPLKERDLNKPGVLEEGLQKAEVQTMMMSLLVRTALFPLPKKALTAPLSLPLWSTASMRSFPPGLNTLTCPFDLSIKRGCTHSTA</sequence>
<dbReference type="AlphaFoldDB" id="A0ABD3MTH5"/>
<evidence type="ECO:0000313" key="1">
    <source>
        <dbReference type="EMBL" id="KAL3763785.1"/>
    </source>
</evidence>
<organism evidence="1 2">
    <name type="scientific">Stephanodiscus triporus</name>
    <dbReference type="NCBI Taxonomy" id="2934178"/>
    <lineage>
        <taxon>Eukaryota</taxon>
        <taxon>Sar</taxon>
        <taxon>Stramenopiles</taxon>
        <taxon>Ochrophyta</taxon>
        <taxon>Bacillariophyta</taxon>
        <taxon>Coscinodiscophyceae</taxon>
        <taxon>Thalassiosirophycidae</taxon>
        <taxon>Stephanodiscales</taxon>
        <taxon>Stephanodiscaceae</taxon>
        <taxon>Stephanodiscus</taxon>
    </lineage>
</organism>
<reference evidence="1 2" key="1">
    <citation type="submission" date="2024-10" db="EMBL/GenBank/DDBJ databases">
        <title>Updated reference genomes for cyclostephanoid diatoms.</title>
        <authorList>
            <person name="Roberts W.R."/>
            <person name="Alverson A.J."/>
        </authorList>
    </citation>
    <scope>NUCLEOTIDE SEQUENCE [LARGE SCALE GENOMIC DNA]</scope>
    <source>
        <strain evidence="1 2">AJA276-08</strain>
    </source>
</reference>